<evidence type="ECO:0000313" key="3">
    <source>
        <dbReference type="Proteomes" id="UP000231094"/>
    </source>
</evidence>
<proteinExistence type="predicted"/>
<dbReference type="EMBL" id="MEIV01000018">
    <property type="protein sequence ID" value="PIT64288.1"/>
    <property type="molecule type" value="Genomic_DNA"/>
</dbReference>
<dbReference type="AlphaFoldDB" id="A0A2N9Y682"/>
<dbReference type="Proteomes" id="UP000231094">
    <property type="component" value="Unassembled WGS sequence"/>
</dbReference>
<name>A0A2N9Y682_9NEIS</name>
<evidence type="ECO:0000256" key="1">
    <source>
        <dbReference type="SAM" id="MobiDB-lite"/>
    </source>
</evidence>
<reference evidence="2 3" key="1">
    <citation type="journal article" date="2017" name="MBio">
        <title>Type VI secretion-mediated competition in the bee gut microbiome.</title>
        <authorList>
            <person name="Steele M.I."/>
            <person name="Kwong W.K."/>
            <person name="Powell J.E."/>
            <person name="Whiteley M."/>
            <person name="Moran N.A."/>
        </authorList>
    </citation>
    <scope>NUCLEOTIDE SEQUENCE [LARGE SCALE GENOMIC DNA]</scope>
    <source>
        <strain evidence="2 3">PEB0171</strain>
    </source>
</reference>
<evidence type="ECO:0000313" key="2">
    <source>
        <dbReference type="EMBL" id="PIT64288.1"/>
    </source>
</evidence>
<feature type="compositionally biased region" description="Basic residues" evidence="1">
    <location>
        <begin position="9"/>
        <end position="20"/>
    </location>
</feature>
<protein>
    <submittedName>
        <fullName evidence="2">Uncharacterized protein</fullName>
    </submittedName>
</protein>
<accession>A0A2N9Y682</accession>
<feature type="region of interest" description="Disordered" evidence="1">
    <location>
        <begin position="1"/>
        <end position="20"/>
    </location>
</feature>
<organism evidence="2 3">
    <name type="scientific">Snodgrassella alvi</name>
    <dbReference type="NCBI Taxonomy" id="1196083"/>
    <lineage>
        <taxon>Bacteria</taxon>
        <taxon>Pseudomonadati</taxon>
        <taxon>Pseudomonadota</taxon>
        <taxon>Betaproteobacteria</taxon>
        <taxon>Neisseriales</taxon>
        <taxon>Neisseriaceae</taxon>
        <taxon>Snodgrassella</taxon>
    </lineage>
</organism>
<comment type="caution">
    <text evidence="2">The sequence shown here is derived from an EMBL/GenBank/DDBJ whole genome shotgun (WGS) entry which is preliminary data.</text>
</comment>
<sequence length="84" mass="9702">MPVQNHPISRQKHLPQKSSHKISKNIFSIQLVNSIIYFDINSVYQAYNISILLISGNFSDKTGKFITISKHLRQKQANRQTNYA</sequence>
<gene>
    <name evidence="2" type="ORF">BHC47_02650</name>
</gene>